<dbReference type="SMART" id="SM00283">
    <property type="entry name" value="MA"/>
    <property type="match status" value="1"/>
</dbReference>
<evidence type="ECO:0000259" key="6">
    <source>
        <dbReference type="PROSITE" id="PS50111"/>
    </source>
</evidence>
<dbReference type="Pfam" id="PF00672">
    <property type="entry name" value="HAMP"/>
    <property type="match status" value="1"/>
</dbReference>
<keyword evidence="5" id="KW-1133">Transmembrane helix</keyword>
<feature type="transmembrane region" description="Helical" evidence="5">
    <location>
        <begin position="330"/>
        <end position="352"/>
    </location>
</feature>
<feature type="domain" description="HAMP" evidence="7">
    <location>
        <begin position="349"/>
        <end position="401"/>
    </location>
</feature>
<reference evidence="8 9" key="1">
    <citation type="submission" date="2016-11" db="EMBL/GenBank/DDBJ databases">
        <authorList>
            <person name="Jaros S."/>
            <person name="Januszkiewicz K."/>
            <person name="Wedrychowicz H."/>
        </authorList>
    </citation>
    <scope>NUCLEOTIDE SEQUENCE [LARGE SCALE GENOMIC DNA]</scope>
    <source>
        <strain evidence="8 9">DSM 15930</strain>
    </source>
</reference>
<dbReference type="Gene3D" id="6.10.340.10">
    <property type="match status" value="1"/>
</dbReference>
<dbReference type="RefSeq" id="WP_073288061.1">
    <property type="nucleotide sequence ID" value="NZ_FRCP01000012.1"/>
</dbReference>
<protein>
    <submittedName>
        <fullName evidence="8">Methyl-accepting chemotaxis sensory transducer with Cache sensor</fullName>
    </submittedName>
</protein>
<keyword evidence="5" id="KW-0812">Transmembrane</keyword>
<dbReference type="GO" id="GO:0016020">
    <property type="term" value="C:membrane"/>
    <property type="evidence" value="ECO:0007669"/>
    <property type="project" value="InterPro"/>
</dbReference>
<feature type="compositionally biased region" description="Basic residues" evidence="4">
    <location>
        <begin position="11"/>
        <end position="29"/>
    </location>
</feature>
<proteinExistence type="inferred from homology"/>
<dbReference type="CDD" id="cd06225">
    <property type="entry name" value="HAMP"/>
    <property type="match status" value="1"/>
</dbReference>
<feature type="compositionally biased region" description="Basic and acidic residues" evidence="4">
    <location>
        <begin position="1"/>
        <end position="10"/>
    </location>
</feature>
<feature type="domain" description="Methyl-accepting transducer" evidence="6">
    <location>
        <begin position="420"/>
        <end position="677"/>
    </location>
</feature>
<dbReference type="PROSITE" id="PS50885">
    <property type="entry name" value="HAMP"/>
    <property type="match status" value="1"/>
</dbReference>
<evidence type="ECO:0000259" key="7">
    <source>
        <dbReference type="PROSITE" id="PS50885"/>
    </source>
</evidence>
<dbReference type="PANTHER" id="PTHR32089:SF112">
    <property type="entry name" value="LYSOZYME-LIKE PROTEIN-RELATED"/>
    <property type="match status" value="1"/>
</dbReference>
<keyword evidence="9" id="KW-1185">Reference proteome</keyword>
<dbReference type="InterPro" id="IPR004089">
    <property type="entry name" value="MCPsignal_dom"/>
</dbReference>
<organism evidence="8 9">
    <name type="scientific">Anaerosporobacter mobilis DSM 15930</name>
    <dbReference type="NCBI Taxonomy" id="1120996"/>
    <lineage>
        <taxon>Bacteria</taxon>
        <taxon>Bacillati</taxon>
        <taxon>Bacillota</taxon>
        <taxon>Clostridia</taxon>
        <taxon>Lachnospirales</taxon>
        <taxon>Lachnospiraceae</taxon>
        <taxon>Anaerosporobacter</taxon>
    </lineage>
</organism>
<evidence type="ECO:0000256" key="2">
    <source>
        <dbReference type="ARBA" id="ARBA00029447"/>
    </source>
</evidence>
<evidence type="ECO:0000256" key="3">
    <source>
        <dbReference type="PROSITE-ProRule" id="PRU00284"/>
    </source>
</evidence>
<dbReference type="SMART" id="SM00304">
    <property type="entry name" value="HAMP"/>
    <property type="match status" value="1"/>
</dbReference>
<dbReference type="PROSITE" id="PS50111">
    <property type="entry name" value="CHEMOTAXIS_TRANSDUC_2"/>
    <property type="match status" value="1"/>
</dbReference>
<accession>A0A1M7JXJ3</accession>
<dbReference type="Pfam" id="PF00015">
    <property type="entry name" value="MCPsignal"/>
    <property type="match status" value="1"/>
</dbReference>
<keyword evidence="1 3" id="KW-0807">Transducer</keyword>
<dbReference type="PANTHER" id="PTHR32089">
    <property type="entry name" value="METHYL-ACCEPTING CHEMOTAXIS PROTEIN MCPB"/>
    <property type="match status" value="1"/>
</dbReference>
<sequence>MKKAKKEMEKQKKKVKQPKEKVKRSKKKVKQNEISQKESRKRKLRTALLMGFAAPVIFIFSLGFISYNLASDAMIKNYESSSNDILEANARYMESIFEEVATQSIKIITNKNFDYYYNGKSDDMFENLEYMRNLKNDVMTNSVLIDGIRSMYILSNNRAPIVTGNDQIQNSPYELFTSTDLIAGESKKDGWYGSHSAIDAKEKKGYGLSYIKEALKGKAYVITDIDHGYVESMLDNMYQEGAITSIVTKDGVEVYSTESKVGEDNIFANQDYYIKVLESGKTSGHEYVTLNDVNYLFTYSKVGETELVLCNLIPKTIILKNATSIGKASIAFAIVSAIIALMIGTALARGIGKAIGDMKDTMESVAQGDLTVQFKTKRKDEFKILENSLSNMIGNMQHLVKEVAEVSDRVNVSAEDLSNTSSIVLESSKNISIAINEVAIGSSKQVIDTDSCLKQMSTLSDMVNKVYDETNEIDGLFENTMETVASGLTIVNNLNDKAKATSQITKEISIGMKNLEENSRSIENIVNAINEISEQTNLLSLNASIEAARAGDSGRGFAVVAGEIRNLATKSMESANQIQEIINSIQYQTNATAKTTQKAEQIVLTQEKALQDTIQVFGSINKLVEDLVLELDKIKQYVAGMESARNDTLDSIQNISAVSEESAAASEEVSATAISQSEEIEQLAGAAEGLTNDAKVLQQAIGKFKI</sequence>
<evidence type="ECO:0000313" key="8">
    <source>
        <dbReference type="EMBL" id="SHM57443.1"/>
    </source>
</evidence>
<dbReference type="CDD" id="cd18774">
    <property type="entry name" value="PDC2_HK_sensor"/>
    <property type="match status" value="1"/>
</dbReference>
<dbReference type="AlphaFoldDB" id="A0A1M7JXJ3"/>
<dbReference type="OrthoDB" id="13222at2"/>
<feature type="region of interest" description="Disordered" evidence="4">
    <location>
        <begin position="1"/>
        <end position="38"/>
    </location>
</feature>
<dbReference type="InterPro" id="IPR003660">
    <property type="entry name" value="HAMP_dom"/>
</dbReference>
<evidence type="ECO:0000256" key="5">
    <source>
        <dbReference type="SAM" id="Phobius"/>
    </source>
</evidence>
<evidence type="ECO:0000313" key="9">
    <source>
        <dbReference type="Proteomes" id="UP000184038"/>
    </source>
</evidence>
<dbReference type="SUPFAM" id="SSF58104">
    <property type="entry name" value="Methyl-accepting chemotaxis protein (MCP) signaling domain"/>
    <property type="match status" value="1"/>
</dbReference>
<dbReference type="EMBL" id="FRCP01000012">
    <property type="protein sequence ID" value="SHM57443.1"/>
    <property type="molecule type" value="Genomic_DNA"/>
</dbReference>
<dbReference type="Proteomes" id="UP000184038">
    <property type="component" value="Unassembled WGS sequence"/>
</dbReference>
<dbReference type="Gene3D" id="1.10.287.950">
    <property type="entry name" value="Methyl-accepting chemotaxis protein"/>
    <property type="match status" value="1"/>
</dbReference>
<gene>
    <name evidence="8" type="ORF">SAMN02746066_02459</name>
</gene>
<dbReference type="GO" id="GO:0007165">
    <property type="term" value="P:signal transduction"/>
    <property type="evidence" value="ECO:0007669"/>
    <property type="project" value="UniProtKB-KW"/>
</dbReference>
<keyword evidence="5" id="KW-0472">Membrane</keyword>
<name>A0A1M7JXJ3_9FIRM</name>
<feature type="transmembrane region" description="Helical" evidence="5">
    <location>
        <begin position="47"/>
        <end position="67"/>
    </location>
</feature>
<dbReference type="STRING" id="1120996.SAMN02746066_02459"/>
<evidence type="ECO:0000256" key="4">
    <source>
        <dbReference type="SAM" id="MobiDB-lite"/>
    </source>
</evidence>
<evidence type="ECO:0000256" key="1">
    <source>
        <dbReference type="ARBA" id="ARBA00023224"/>
    </source>
</evidence>
<comment type="similarity">
    <text evidence="2">Belongs to the methyl-accepting chemotaxis (MCP) protein family.</text>
</comment>